<name>A0A0B6XA09_XENBV</name>
<evidence type="ECO:0000313" key="2">
    <source>
        <dbReference type="Proteomes" id="UP000032930"/>
    </source>
</evidence>
<reference evidence="1 2" key="1">
    <citation type="submission" date="2014-02" db="EMBL/GenBank/DDBJ databases">
        <authorList>
            <person name="Genoscope - CEA"/>
        </authorList>
    </citation>
    <scope>NUCLEOTIDE SEQUENCE [LARGE SCALE GENOMIC DNA]</scope>
    <source>
        <strain evidence="1 2">CS03</strain>
    </source>
</reference>
<dbReference type="RefSeq" id="WP_046337074.1">
    <property type="nucleotide sequence ID" value="NZ_CAWMEF010000001.1"/>
</dbReference>
<dbReference type="EMBL" id="FO818637">
    <property type="protein sequence ID" value="CDM90395.1"/>
    <property type="molecule type" value="Genomic_DNA"/>
</dbReference>
<dbReference type="KEGG" id="xbv:XBW1_3038"/>
<dbReference type="Pfam" id="PF20901">
    <property type="entry name" value="Sf6_terminase"/>
    <property type="match status" value="1"/>
</dbReference>
<evidence type="ECO:0000313" key="1">
    <source>
        <dbReference type="EMBL" id="CDM90395.1"/>
    </source>
</evidence>
<accession>A0A0B6XA09</accession>
<protein>
    <submittedName>
        <fullName evidence="1">Putative terminase small subunit (Modular protein)</fullName>
    </submittedName>
</protein>
<gene>
    <name evidence="1" type="ORF">XBW1_3038</name>
</gene>
<sequence>METEKKNKGGRPTDYMPEVAEDICALLMEGESLRSICQRPGMPSIRAVMYWLQRHEEFMQQYARAREIQAEVLAEDVITIADTAKAEGADVAKARLQVDARKWYASKMAPKRYGDKIQHEQKITFTDITDSELDKRIKELQHAQSGSGAKD</sequence>
<organism evidence="1 2">
    <name type="scientific">Xenorhabdus bovienii</name>
    <name type="common">Xenorhabdus nematophila subsp. bovienii</name>
    <dbReference type="NCBI Taxonomy" id="40576"/>
    <lineage>
        <taxon>Bacteria</taxon>
        <taxon>Pseudomonadati</taxon>
        <taxon>Pseudomonadota</taxon>
        <taxon>Gammaproteobacteria</taxon>
        <taxon>Enterobacterales</taxon>
        <taxon>Morganellaceae</taxon>
        <taxon>Xenorhabdus</taxon>
    </lineage>
</organism>
<dbReference type="Gene3D" id="1.10.10.60">
    <property type="entry name" value="Homeodomain-like"/>
    <property type="match status" value="1"/>
</dbReference>
<dbReference type="InterPro" id="IPR048683">
    <property type="entry name" value="Sf6_terminase"/>
</dbReference>
<dbReference type="Proteomes" id="UP000032930">
    <property type="component" value="Chromosome"/>
</dbReference>
<dbReference type="AlphaFoldDB" id="A0A0B6XA09"/>
<proteinExistence type="predicted"/>